<sequence>MATARDDLLAAGLAVFDRDGFEGATVAAIRTRARASNGSFFHFFGSKKELAGTLFLEILARYHAAVLAALDESCGAREGVARLIRAHLDWVVNSRREARYLFEISRSEWTEAIRGAQRAQNSRLAEAVEQWRAPLVARGELLPITSSVFFSQIIGPAQIFCRAWLSGRDRTDPREQAEILIACAVRAVVASDVADAVDETGEAV</sequence>
<name>A0A7Y4LW22_9BRAD</name>
<organism evidence="4 5">
    <name type="scientific">Bradyrhizobium australiense</name>
    <dbReference type="NCBI Taxonomy" id="2721161"/>
    <lineage>
        <taxon>Bacteria</taxon>
        <taxon>Pseudomonadati</taxon>
        <taxon>Pseudomonadota</taxon>
        <taxon>Alphaproteobacteria</taxon>
        <taxon>Hyphomicrobiales</taxon>
        <taxon>Nitrobacteraceae</taxon>
        <taxon>Bradyrhizobium</taxon>
    </lineage>
</organism>
<comment type="caution">
    <text evidence="4">The sequence shown here is derived from an EMBL/GenBank/DDBJ whole genome shotgun (WGS) entry which is preliminary data.</text>
</comment>
<keyword evidence="5" id="KW-1185">Reference proteome</keyword>
<gene>
    <name evidence="4" type="ORF">HCN58_14140</name>
</gene>
<feature type="domain" description="HTH tetR-type" evidence="3">
    <location>
        <begin position="2"/>
        <end position="62"/>
    </location>
</feature>
<evidence type="ECO:0000313" key="4">
    <source>
        <dbReference type="EMBL" id="NOJ40726.1"/>
    </source>
</evidence>
<dbReference type="Proteomes" id="UP000544122">
    <property type="component" value="Unassembled WGS sequence"/>
</dbReference>
<dbReference type="SUPFAM" id="SSF48498">
    <property type="entry name" value="Tetracyclin repressor-like, C-terminal domain"/>
    <property type="match status" value="1"/>
</dbReference>
<evidence type="ECO:0000259" key="3">
    <source>
        <dbReference type="PROSITE" id="PS50977"/>
    </source>
</evidence>
<dbReference type="InterPro" id="IPR050109">
    <property type="entry name" value="HTH-type_TetR-like_transc_reg"/>
</dbReference>
<dbReference type="RefSeq" id="WP_311966813.1">
    <property type="nucleotide sequence ID" value="NZ_JAAVLX010000004.1"/>
</dbReference>
<dbReference type="InterPro" id="IPR036271">
    <property type="entry name" value="Tet_transcr_reg_TetR-rel_C_sf"/>
</dbReference>
<dbReference type="SUPFAM" id="SSF46689">
    <property type="entry name" value="Homeodomain-like"/>
    <property type="match status" value="1"/>
</dbReference>
<dbReference type="AlphaFoldDB" id="A0A7Y4LW22"/>
<feature type="DNA-binding region" description="H-T-H motif" evidence="2">
    <location>
        <begin position="25"/>
        <end position="44"/>
    </location>
</feature>
<dbReference type="InterPro" id="IPR023772">
    <property type="entry name" value="DNA-bd_HTH_TetR-type_CS"/>
</dbReference>
<protein>
    <submittedName>
        <fullName evidence="4">TetR/AcrR family transcriptional regulator</fullName>
    </submittedName>
</protein>
<dbReference type="PROSITE" id="PS50977">
    <property type="entry name" value="HTH_TETR_2"/>
    <property type="match status" value="1"/>
</dbReference>
<dbReference type="InterPro" id="IPR009057">
    <property type="entry name" value="Homeodomain-like_sf"/>
</dbReference>
<proteinExistence type="predicted"/>
<evidence type="ECO:0000256" key="2">
    <source>
        <dbReference type="PROSITE-ProRule" id="PRU00335"/>
    </source>
</evidence>
<evidence type="ECO:0000313" key="5">
    <source>
        <dbReference type="Proteomes" id="UP000544122"/>
    </source>
</evidence>
<dbReference type="PROSITE" id="PS01081">
    <property type="entry name" value="HTH_TETR_1"/>
    <property type="match status" value="1"/>
</dbReference>
<dbReference type="GO" id="GO:0000976">
    <property type="term" value="F:transcription cis-regulatory region binding"/>
    <property type="evidence" value="ECO:0007669"/>
    <property type="project" value="TreeGrafter"/>
</dbReference>
<dbReference type="GO" id="GO:0003700">
    <property type="term" value="F:DNA-binding transcription factor activity"/>
    <property type="evidence" value="ECO:0007669"/>
    <property type="project" value="TreeGrafter"/>
</dbReference>
<dbReference type="Pfam" id="PF00440">
    <property type="entry name" value="TetR_N"/>
    <property type="match status" value="1"/>
</dbReference>
<dbReference type="InterPro" id="IPR001647">
    <property type="entry name" value="HTH_TetR"/>
</dbReference>
<evidence type="ECO:0000256" key="1">
    <source>
        <dbReference type="ARBA" id="ARBA00023125"/>
    </source>
</evidence>
<dbReference type="Gene3D" id="1.10.357.10">
    <property type="entry name" value="Tetracycline Repressor, domain 2"/>
    <property type="match status" value="1"/>
</dbReference>
<dbReference type="PANTHER" id="PTHR30055">
    <property type="entry name" value="HTH-TYPE TRANSCRIPTIONAL REGULATOR RUTR"/>
    <property type="match status" value="1"/>
</dbReference>
<keyword evidence="1 2" id="KW-0238">DNA-binding</keyword>
<dbReference type="EMBL" id="JAAVLX010000004">
    <property type="protein sequence ID" value="NOJ40726.1"/>
    <property type="molecule type" value="Genomic_DNA"/>
</dbReference>
<accession>A0A7Y4LW22</accession>
<reference evidence="4 5" key="1">
    <citation type="submission" date="2020-03" db="EMBL/GenBank/DDBJ databases">
        <title>Bradyrhizobium diversity isolated from nodules of Indigofera sp.</title>
        <authorList>
            <person name="Klepa M."/>
            <person name="Helene L."/>
            <person name="Hungria M."/>
        </authorList>
    </citation>
    <scope>NUCLEOTIDE SEQUENCE [LARGE SCALE GENOMIC DNA]</scope>
    <source>
        <strain evidence="4 5">WSM 1791</strain>
    </source>
</reference>
<dbReference type="PANTHER" id="PTHR30055:SF187">
    <property type="entry name" value="TRANSCRIPTIONAL REGULATORY PROTEIN"/>
    <property type="match status" value="1"/>
</dbReference>